<feature type="domain" description="NADPH-dependent FMN reductase-like" evidence="3">
    <location>
        <begin position="4"/>
        <end position="148"/>
    </location>
</feature>
<comment type="caution">
    <text evidence="4">The sequence shown here is derived from an EMBL/GenBank/DDBJ whole genome shotgun (WGS) entry which is preliminary data.</text>
</comment>
<dbReference type="Proteomes" id="UP000824159">
    <property type="component" value="Unassembled WGS sequence"/>
</dbReference>
<dbReference type="Pfam" id="PF03358">
    <property type="entry name" value="FMN_red"/>
    <property type="match status" value="1"/>
</dbReference>
<proteinExistence type="predicted"/>
<accession>A0A9D1KV35</accession>
<evidence type="ECO:0000256" key="2">
    <source>
        <dbReference type="ARBA" id="ARBA00022643"/>
    </source>
</evidence>
<reference evidence="4" key="2">
    <citation type="journal article" date="2021" name="PeerJ">
        <title>Extensive microbial diversity within the chicken gut microbiome revealed by metagenomics and culture.</title>
        <authorList>
            <person name="Gilroy R."/>
            <person name="Ravi A."/>
            <person name="Getino M."/>
            <person name="Pursley I."/>
            <person name="Horton D.L."/>
            <person name="Alikhan N.F."/>
            <person name="Baker D."/>
            <person name="Gharbi K."/>
            <person name="Hall N."/>
            <person name="Watson M."/>
            <person name="Adriaenssens E.M."/>
            <person name="Foster-Nyarko E."/>
            <person name="Jarju S."/>
            <person name="Secka A."/>
            <person name="Antonio M."/>
            <person name="Oren A."/>
            <person name="Chaudhuri R.R."/>
            <person name="La Ragione R."/>
            <person name="Hildebrand F."/>
            <person name="Pallen M.J."/>
        </authorList>
    </citation>
    <scope>NUCLEOTIDE SEQUENCE</scope>
    <source>
        <strain evidence="4">CHK176-22527</strain>
    </source>
</reference>
<sequence>MEKIKILGLNLSPRDGRNTYHLMNAVLEGCKSVEGKDVETEIINAADAPEGEFKLCRGCWACVKTGKCVLGEDFISKIYDKIKEADGVIFASPVFFCDVSAQCKAVMDRSLGLIPMGAGKTSASVITCGSVGANSALHTIQGFCNMHGFSDVGWVATYGKTRDKEKGKEVAYNLGRKMVQTSAILKKAMEEAKASGDETLLKDMAHHNHFAYGTHTF</sequence>
<keyword evidence="2" id="KW-0288">FMN</keyword>
<dbReference type="InterPro" id="IPR005025">
    <property type="entry name" value="FMN_Rdtase-like_dom"/>
</dbReference>
<name>A0A9D1KV35_9FIRM</name>
<gene>
    <name evidence="4" type="ORF">IAD12_02130</name>
</gene>
<dbReference type="AlphaFoldDB" id="A0A9D1KV35"/>
<dbReference type="EMBL" id="DVLX01000026">
    <property type="protein sequence ID" value="HIT99034.1"/>
    <property type="molecule type" value="Genomic_DNA"/>
</dbReference>
<evidence type="ECO:0000313" key="5">
    <source>
        <dbReference type="Proteomes" id="UP000824159"/>
    </source>
</evidence>
<keyword evidence="1" id="KW-0285">Flavoprotein</keyword>
<organism evidence="4 5">
    <name type="scientific">Candidatus Allocopromorpha excrementavium</name>
    <dbReference type="NCBI Taxonomy" id="2840741"/>
    <lineage>
        <taxon>Bacteria</taxon>
        <taxon>Bacillati</taxon>
        <taxon>Bacillota</taxon>
        <taxon>Clostridia</taxon>
        <taxon>Eubacteriales</taxon>
        <taxon>Eubacteriaceae</taxon>
        <taxon>Eubacteriaceae incertae sedis</taxon>
        <taxon>Candidatus Allocopromorpha</taxon>
    </lineage>
</organism>
<evidence type="ECO:0000259" key="3">
    <source>
        <dbReference type="Pfam" id="PF03358"/>
    </source>
</evidence>
<dbReference type="Gene3D" id="3.40.50.360">
    <property type="match status" value="1"/>
</dbReference>
<dbReference type="PANTHER" id="PTHR43278">
    <property type="entry name" value="NAD(P)H-DEPENDENT FMN-CONTAINING OXIDOREDUCTASE YWQN-RELATED"/>
    <property type="match status" value="1"/>
</dbReference>
<dbReference type="SUPFAM" id="SSF52218">
    <property type="entry name" value="Flavoproteins"/>
    <property type="match status" value="1"/>
</dbReference>
<evidence type="ECO:0000313" key="4">
    <source>
        <dbReference type="EMBL" id="HIT99034.1"/>
    </source>
</evidence>
<reference evidence="4" key="1">
    <citation type="submission" date="2020-10" db="EMBL/GenBank/DDBJ databases">
        <authorList>
            <person name="Gilroy R."/>
        </authorList>
    </citation>
    <scope>NUCLEOTIDE SEQUENCE</scope>
    <source>
        <strain evidence="4">CHK176-22527</strain>
    </source>
</reference>
<dbReference type="GO" id="GO:0016491">
    <property type="term" value="F:oxidoreductase activity"/>
    <property type="evidence" value="ECO:0007669"/>
    <property type="project" value="InterPro"/>
</dbReference>
<dbReference type="InterPro" id="IPR029039">
    <property type="entry name" value="Flavoprotein-like_sf"/>
</dbReference>
<dbReference type="PANTHER" id="PTHR43278:SF1">
    <property type="entry name" value="IRON-SULFUR FLAVOPROTEIN MJ1083"/>
    <property type="match status" value="1"/>
</dbReference>
<protein>
    <submittedName>
        <fullName evidence="4">Flavodoxin family protein</fullName>
    </submittedName>
</protein>
<dbReference type="InterPro" id="IPR051796">
    <property type="entry name" value="ISF_SsuE-like"/>
</dbReference>
<evidence type="ECO:0000256" key="1">
    <source>
        <dbReference type="ARBA" id="ARBA00022630"/>
    </source>
</evidence>